<dbReference type="InterPro" id="IPR015943">
    <property type="entry name" value="WD40/YVTN_repeat-like_dom_sf"/>
</dbReference>
<keyword evidence="4" id="KW-1185">Reference proteome</keyword>
<feature type="compositionally biased region" description="Low complexity" evidence="1">
    <location>
        <begin position="481"/>
        <end position="490"/>
    </location>
</feature>
<evidence type="ECO:0000313" key="4">
    <source>
        <dbReference type="Proteomes" id="UP001499930"/>
    </source>
</evidence>
<accession>A0ABP6L500</accession>
<proteinExistence type="predicted"/>
<evidence type="ECO:0000313" key="3">
    <source>
        <dbReference type="EMBL" id="GAA3028136.1"/>
    </source>
</evidence>
<feature type="compositionally biased region" description="Basic and acidic residues" evidence="1">
    <location>
        <begin position="29"/>
        <end position="82"/>
    </location>
</feature>
<feature type="region of interest" description="Disordered" evidence="1">
    <location>
        <begin position="1"/>
        <end position="495"/>
    </location>
</feature>
<comment type="caution">
    <text evidence="3">The sequence shown here is derived from an EMBL/GenBank/DDBJ whole genome shotgun (WGS) entry which is preliminary data.</text>
</comment>
<keyword evidence="2" id="KW-1133">Transmembrane helix</keyword>
<dbReference type="PANTHER" id="PTHR48125">
    <property type="entry name" value="LP07818P1"/>
    <property type="match status" value="1"/>
</dbReference>
<protein>
    <recommendedName>
        <fullName evidence="5">Exo-alpha-sialidase</fullName>
    </recommendedName>
</protein>
<keyword evidence="2" id="KW-0812">Transmembrane</keyword>
<feature type="compositionally biased region" description="Pro residues" evidence="1">
    <location>
        <begin position="96"/>
        <end position="115"/>
    </location>
</feature>
<dbReference type="PANTHER" id="PTHR48125:SF12">
    <property type="entry name" value="AT HOOK TRANSCRIPTION FACTOR FAMILY-RELATED"/>
    <property type="match status" value="1"/>
</dbReference>
<reference evidence="4" key="1">
    <citation type="journal article" date="2019" name="Int. J. Syst. Evol. Microbiol.">
        <title>The Global Catalogue of Microorganisms (GCM) 10K type strain sequencing project: providing services to taxonomists for standard genome sequencing and annotation.</title>
        <authorList>
            <consortium name="The Broad Institute Genomics Platform"/>
            <consortium name="The Broad Institute Genome Sequencing Center for Infectious Disease"/>
            <person name="Wu L."/>
            <person name="Ma J."/>
        </authorList>
    </citation>
    <scope>NUCLEOTIDE SEQUENCE [LARGE SCALE GENOMIC DNA]</scope>
    <source>
        <strain evidence="4">JCM 3106</strain>
    </source>
</reference>
<dbReference type="EMBL" id="BAAAWD010000017">
    <property type="protein sequence ID" value="GAA3028136.1"/>
    <property type="molecule type" value="Genomic_DNA"/>
</dbReference>
<name>A0ABP6L500_9ACTN</name>
<dbReference type="SUPFAM" id="SSF110296">
    <property type="entry name" value="Oligoxyloglucan reducing end-specific cellobiohydrolase"/>
    <property type="match status" value="2"/>
</dbReference>
<organism evidence="3 4">
    <name type="scientific">Streptosporangium longisporum</name>
    <dbReference type="NCBI Taxonomy" id="46187"/>
    <lineage>
        <taxon>Bacteria</taxon>
        <taxon>Bacillati</taxon>
        <taxon>Actinomycetota</taxon>
        <taxon>Actinomycetes</taxon>
        <taxon>Streptosporangiales</taxon>
        <taxon>Streptosporangiaceae</taxon>
        <taxon>Streptosporangium</taxon>
    </lineage>
</organism>
<dbReference type="Gene3D" id="2.130.10.10">
    <property type="entry name" value="YVTN repeat-like/Quinoprotein amine dehydrogenase"/>
    <property type="match status" value="1"/>
</dbReference>
<keyword evidence="2" id="KW-0472">Membrane</keyword>
<evidence type="ECO:0008006" key="5">
    <source>
        <dbReference type="Google" id="ProtNLM"/>
    </source>
</evidence>
<sequence length="1266" mass="129967">MASGSHDPRSREWPEGDGGVHGDGAYGHGVHDGVHDGAHGHGIRDGVHDGVRDSAHEGVRDDAHGDDVRDPGAHRHGDRDDATDQAGRRHLHTPDPYAPDPYTPGHPHAPGPYDSPPTLQHSPPGPSGEDSRGVPLASPWLLPPFSAPTPDDDEPPRARPEGLGGERRRPYGRPYAPAPGPAGPSTSGTPSEPPPATPPAPPPASSQDPPPVPPTPPVSSSGAPDQASGPPGQASGPPDRASGPLDRASGPLDRASGPPAPASAEGGPSGDRPPGPGRHAVPEGGRPRLVNRPDLLVASGPPPERRGRRRAERPDLLVASGPLRERTGREDAARERAAQEDAARERAAQEEAARERAGEDTAPPPAPAPPREGIRVGPVIPATPEPAPEPERPAAAVPEPPPAPERPAASVPVPDRPATAVPGPERHAEPERPAVPVEDDFEPVRRVGRPPGGRPARPDLLVAQGPPGRRGPNGGRHHRPSAAPSAVRRSSPTRRRRGRGLVLPFLMVMVLAVAVGGGLVYWGWVNSPFATGLQLVGDEVGTGDDDFVPQAGVGGNGSNQVLNAVSAVGSVMVAVGSDTTSPVPRPLFLVSSDSGATWRLGKVTGPAGQETGPTTVGRVAGGDGRWLAAGNDPLGSGHGLWTSTDGEEWALVDPAGLADAFSRGDKIMDLARTRSGFVAVGATVLQDGGTGAVAWVSPDGRTWDRVETREIGTPDKVRGIKAVVAAGDTVVALADPAQGQSTSVILRSTDGGRTWQRTGAALDGVVPEPGALAVAGDGFVLVPTQQRDDKGEVRVHCSPEGADWKACGTITGLGPDGSGVKRLASSSAGVAAVVESGFERYTVHTSTDGRDWRRTTDLGTVPGSLRALALSDAGTLVVGGDERAADVDNRVVLITASKGGEPRPVTLDGIEGLTRAARETARVAAGDGRFVAVGSVSGDAGIWSMGTGRQNWTSGGPARLLGGPWRQALADVAYGERGWLAVGGTMTDASSTEPLLVTSSDGESWRRVPLLGPLAPAADHDFLAPHAVAVGASGYVMAGEDRGPAATVPVLWFTPDLKRYTRAAKLPAGGTGVRLHDVSATSSGYVAVGGTGTAERETGVVWVSADGVTWSARKPVLPPGATSAGLRHVVLFGGYVVVGGTARTEDGVRAFGAVSTDNGMNWEFSWLPADRASAVHDLAATPEGVIAVGWQGVPGSGDSVAWISEDGLTWKRHTPGRGGPDGLDGDGAQWLGAVAVSGEQVLALGRSTTYSADHLILWRSTLTSAR</sequence>
<feature type="compositionally biased region" description="Pro residues" evidence="1">
    <location>
        <begin position="191"/>
        <end position="217"/>
    </location>
</feature>
<feature type="compositionally biased region" description="Basic and acidic residues" evidence="1">
    <location>
        <begin position="1"/>
        <end position="20"/>
    </location>
</feature>
<evidence type="ECO:0000256" key="1">
    <source>
        <dbReference type="SAM" id="MobiDB-lite"/>
    </source>
</evidence>
<evidence type="ECO:0000256" key="2">
    <source>
        <dbReference type="SAM" id="Phobius"/>
    </source>
</evidence>
<gene>
    <name evidence="3" type="ORF">GCM10017559_63070</name>
</gene>
<feature type="transmembrane region" description="Helical" evidence="2">
    <location>
        <begin position="501"/>
        <end position="524"/>
    </location>
</feature>
<feature type="compositionally biased region" description="Low complexity" evidence="1">
    <location>
        <begin position="218"/>
        <end position="238"/>
    </location>
</feature>
<dbReference type="Proteomes" id="UP001499930">
    <property type="component" value="Unassembled WGS sequence"/>
</dbReference>
<feature type="compositionally biased region" description="Basic and acidic residues" evidence="1">
    <location>
        <begin position="155"/>
        <end position="169"/>
    </location>
</feature>
<feature type="compositionally biased region" description="Basic and acidic residues" evidence="1">
    <location>
        <begin position="323"/>
        <end position="359"/>
    </location>
</feature>